<proteinExistence type="predicted"/>
<dbReference type="EMBL" id="NMUH01000080">
    <property type="protein sequence ID" value="MQL70850.1"/>
    <property type="molecule type" value="Genomic_DNA"/>
</dbReference>
<evidence type="ECO:0000313" key="2">
    <source>
        <dbReference type="Proteomes" id="UP000652761"/>
    </source>
</evidence>
<comment type="caution">
    <text evidence="1">The sequence shown here is derived from an EMBL/GenBank/DDBJ whole genome shotgun (WGS) entry which is preliminary data.</text>
</comment>
<dbReference type="Proteomes" id="UP000652761">
    <property type="component" value="Unassembled WGS sequence"/>
</dbReference>
<feature type="non-terminal residue" evidence="1">
    <location>
        <position position="49"/>
    </location>
</feature>
<keyword evidence="2" id="KW-1185">Reference proteome</keyword>
<name>A0A843TNC7_COLES</name>
<reference evidence="1" key="1">
    <citation type="submission" date="2017-07" db="EMBL/GenBank/DDBJ databases">
        <title>Taro Niue Genome Assembly and Annotation.</title>
        <authorList>
            <person name="Atibalentja N."/>
            <person name="Keating K."/>
            <person name="Fields C.J."/>
        </authorList>
    </citation>
    <scope>NUCLEOTIDE SEQUENCE</scope>
    <source>
        <strain evidence="1">Niue_2</strain>
        <tissue evidence="1">Leaf</tissue>
    </source>
</reference>
<dbReference type="AlphaFoldDB" id="A0A843TNC7"/>
<accession>A0A843TNC7</accession>
<sequence>YRIDDLSISITDGEWIYTSSIRARYESYSRGMKEMYRDDSQCPKLDADI</sequence>
<evidence type="ECO:0000313" key="1">
    <source>
        <dbReference type="EMBL" id="MQL70850.1"/>
    </source>
</evidence>
<organism evidence="1 2">
    <name type="scientific">Colocasia esculenta</name>
    <name type="common">Wild taro</name>
    <name type="synonym">Arum esculentum</name>
    <dbReference type="NCBI Taxonomy" id="4460"/>
    <lineage>
        <taxon>Eukaryota</taxon>
        <taxon>Viridiplantae</taxon>
        <taxon>Streptophyta</taxon>
        <taxon>Embryophyta</taxon>
        <taxon>Tracheophyta</taxon>
        <taxon>Spermatophyta</taxon>
        <taxon>Magnoliopsida</taxon>
        <taxon>Liliopsida</taxon>
        <taxon>Araceae</taxon>
        <taxon>Aroideae</taxon>
        <taxon>Colocasieae</taxon>
        <taxon>Colocasia</taxon>
    </lineage>
</organism>
<gene>
    <name evidence="1" type="ORF">Taro_003152</name>
</gene>
<protein>
    <submittedName>
        <fullName evidence="1">Uncharacterized protein</fullName>
    </submittedName>
</protein>